<evidence type="ECO:0000313" key="2">
    <source>
        <dbReference type="Proteomes" id="UP000237000"/>
    </source>
</evidence>
<organism evidence="1 2">
    <name type="scientific">Trema orientale</name>
    <name type="common">Charcoal tree</name>
    <name type="synonym">Celtis orientalis</name>
    <dbReference type="NCBI Taxonomy" id="63057"/>
    <lineage>
        <taxon>Eukaryota</taxon>
        <taxon>Viridiplantae</taxon>
        <taxon>Streptophyta</taxon>
        <taxon>Embryophyta</taxon>
        <taxon>Tracheophyta</taxon>
        <taxon>Spermatophyta</taxon>
        <taxon>Magnoliopsida</taxon>
        <taxon>eudicotyledons</taxon>
        <taxon>Gunneridae</taxon>
        <taxon>Pentapetalae</taxon>
        <taxon>rosids</taxon>
        <taxon>fabids</taxon>
        <taxon>Rosales</taxon>
        <taxon>Cannabaceae</taxon>
        <taxon>Trema</taxon>
    </lineage>
</organism>
<dbReference type="InParanoid" id="A0A2P5FWR2"/>
<sequence>MQYAEDILGPLVSSPVSMTEIHPPIPHPRIIDFGEFCRLEYELRSLPMEFDDLECLDLVEFYVNLDQTLLLQAKCLMPFERTYVLNLVAIIIGTLTKIRVHSVTTVSRNIVDSAWESLCRLGIKLPILKKLVATVMSEAREGGTEEGVESSQATSNQLGRMGFYCDLNKSMLPYVELYKKHDPTLMIQTERLMPFVRSYILQLVATIVGTLTRTSMGGVTPERRTIVKFCWESLCRLGIQLPVLEKLVASSQRPILVVEPLKGIQEAAKSWRALSDEVDTMRKVLASKEEELHNKYNEEGKASIEIPSSLRQLFDEVEHMRRLVASKEEELQNTVEVFYEKEHRRNDFDSLTWCSLE</sequence>
<accession>A0A2P5FWR2</accession>
<reference evidence="2" key="1">
    <citation type="submission" date="2016-06" db="EMBL/GenBank/DDBJ databases">
        <title>Parallel loss of symbiosis genes in relatives of nitrogen-fixing non-legume Parasponia.</title>
        <authorList>
            <person name="Van Velzen R."/>
            <person name="Holmer R."/>
            <person name="Bu F."/>
            <person name="Rutten L."/>
            <person name="Van Zeijl A."/>
            <person name="Liu W."/>
            <person name="Santuari L."/>
            <person name="Cao Q."/>
            <person name="Sharma T."/>
            <person name="Shen D."/>
            <person name="Roswanjaya Y."/>
            <person name="Wardhani T."/>
            <person name="Kalhor M.S."/>
            <person name="Jansen J."/>
            <person name="Van den Hoogen J."/>
            <person name="Gungor B."/>
            <person name="Hartog M."/>
            <person name="Hontelez J."/>
            <person name="Verver J."/>
            <person name="Yang W.-C."/>
            <person name="Schijlen E."/>
            <person name="Repin R."/>
            <person name="Schilthuizen M."/>
            <person name="Schranz E."/>
            <person name="Heidstra R."/>
            <person name="Miyata K."/>
            <person name="Fedorova E."/>
            <person name="Kohlen W."/>
            <person name="Bisseling T."/>
            <person name="Smit S."/>
            <person name="Geurts R."/>
        </authorList>
    </citation>
    <scope>NUCLEOTIDE SEQUENCE [LARGE SCALE GENOMIC DNA]</scope>
    <source>
        <strain evidence="2">cv. RG33-2</strain>
    </source>
</reference>
<dbReference type="AlphaFoldDB" id="A0A2P5FWR2"/>
<dbReference type="Proteomes" id="UP000237000">
    <property type="component" value="Unassembled WGS sequence"/>
</dbReference>
<gene>
    <name evidence="1" type="ORF">TorRG33x02_019810</name>
</gene>
<name>A0A2P5FWR2_TREOI</name>
<dbReference type="EMBL" id="JXTC01000005">
    <property type="protein sequence ID" value="POO02197.1"/>
    <property type="molecule type" value="Genomic_DNA"/>
</dbReference>
<proteinExistence type="predicted"/>
<keyword evidence="2" id="KW-1185">Reference proteome</keyword>
<comment type="caution">
    <text evidence="1">The sequence shown here is derived from an EMBL/GenBank/DDBJ whole genome shotgun (WGS) entry which is preliminary data.</text>
</comment>
<protein>
    <submittedName>
        <fullName evidence="1">Uncharacterized protein</fullName>
    </submittedName>
</protein>
<evidence type="ECO:0000313" key="1">
    <source>
        <dbReference type="EMBL" id="POO02197.1"/>
    </source>
</evidence>